<dbReference type="EMBL" id="PZKG01000001">
    <property type="protein sequence ID" value="PTE23679.1"/>
    <property type="molecule type" value="Genomic_DNA"/>
</dbReference>
<protein>
    <submittedName>
        <fullName evidence="1">Uncharacterized protein</fullName>
    </submittedName>
</protein>
<reference evidence="1 2" key="1">
    <citation type="submission" date="2018-03" db="EMBL/GenBank/DDBJ databases">
        <title>Cereibacter changlensis.</title>
        <authorList>
            <person name="Meyer T.E."/>
            <person name="Miller S."/>
            <person name="Lodha T."/>
            <person name="Gandham S."/>
            <person name="Chintalapati S."/>
            <person name="Chintalapati V.R."/>
        </authorList>
    </citation>
    <scope>NUCLEOTIDE SEQUENCE [LARGE SCALE GENOMIC DNA]</scope>
    <source>
        <strain evidence="1 2">JA139</strain>
    </source>
</reference>
<sequence>MRILSATIEHAHYARDFGQVEAQVALLVKDSSRPVPYIRRIFTVEPARGDEPLRQRLTESATALYLARFATPPEVQFKHAA</sequence>
<dbReference type="Proteomes" id="UP000241010">
    <property type="component" value="Unassembled WGS sequence"/>
</dbReference>
<gene>
    <name evidence="1" type="ORF">C5F48_00020</name>
</gene>
<comment type="caution">
    <text evidence="1">The sequence shown here is derived from an EMBL/GenBank/DDBJ whole genome shotgun (WGS) entry which is preliminary data.</text>
</comment>
<accession>A0A2T4K0K3</accession>
<dbReference type="OrthoDB" id="7726458at2"/>
<dbReference type="RefSeq" id="WP_107661860.1">
    <property type="nucleotide sequence ID" value="NZ_PZKG01000001.1"/>
</dbReference>
<dbReference type="AlphaFoldDB" id="A0A2T4K0K3"/>
<evidence type="ECO:0000313" key="2">
    <source>
        <dbReference type="Proteomes" id="UP000241010"/>
    </source>
</evidence>
<evidence type="ECO:0000313" key="1">
    <source>
        <dbReference type="EMBL" id="PTE23679.1"/>
    </source>
</evidence>
<keyword evidence="2" id="KW-1185">Reference proteome</keyword>
<proteinExistence type="predicted"/>
<organism evidence="1 2">
    <name type="scientific">Cereibacter changlensis JA139</name>
    <dbReference type="NCBI Taxonomy" id="1188249"/>
    <lineage>
        <taxon>Bacteria</taxon>
        <taxon>Pseudomonadati</taxon>
        <taxon>Pseudomonadota</taxon>
        <taxon>Alphaproteobacteria</taxon>
        <taxon>Rhodobacterales</taxon>
        <taxon>Paracoccaceae</taxon>
        <taxon>Cereibacter</taxon>
    </lineage>
</organism>
<name>A0A2T4K0K3_9RHOB</name>